<dbReference type="InterPro" id="IPR003615">
    <property type="entry name" value="HNH_nuc"/>
</dbReference>
<dbReference type="CDD" id="cd00085">
    <property type="entry name" value="HNHc"/>
    <property type="match status" value="1"/>
</dbReference>
<gene>
    <name evidence="2" type="ORF">LCGC14_0537280</name>
</gene>
<dbReference type="Pfam" id="PF21817">
    <property type="entry name" value="CapR"/>
    <property type="match status" value="1"/>
</dbReference>
<accession>A0A0F9V211</accession>
<dbReference type="Gene3D" id="1.10.30.50">
    <property type="match status" value="1"/>
</dbReference>
<dbReference type="AlphaFoldDB" id="A0A0F9V211"/>
<dbReference type="InterPro" id="IPR048793">
    <property type="entry name" value="CapR_dom"/>
</dbReference>
<name>A0A0F9V211_9ZZZZ</name>
<dbReference type="EMBL" id="LAZR01000711">
    <property type="protein sequence ID" value="KKN59903.1"/>
    <property type="molecule type" value="Genomic_DNA"/>
</dbReference>
<proteinExistence type="predicted"/>
<protein>
    <recommendedName>
        <fullName evidence="1">CapR homology domain-containing protein</fullName>
    </recommendedName>
</protein>
<sequence>MKKLTYEFIKSEFENENYQLLSDDYINARIKLDYICPKGHRHSITWNRFQSGRRCWYCANEKLSERQKGKGNSMYGVHLCGEKNPNWKDGISLDRKEYRKQYHLDHKEKYNEFMKQRYQNNKERENKRGREYYQNSLEKCKEYMKQYAKNNPDKACANSAKHRAAKRNQTPANASMSEINKIYSICAYMNSISINCKWHIDHIKPLDKGGLHHQDNLQILDAIANIKKSNKYEIIGQEG</sequence>
<evidence type="ECO:0000259" key="1">
    <source>
        <dbReference type="Pfam" id="PF21817"/>
    </source>
</evidence>
<feature type="domain" description="CapR homology" evidence="1">
    <location>
        <begin position="6"/>
        <end position="59"/>
    </location>
</feature>
<evidence type="ECO:0000313" key="2">
    <source>
        <dbReference type="EMBL" id="KKN59903.1"/>
    </source>
</evidence>
<reference evidence="2" key="1">
    <citation type="journal article" date="2015" name="Nature">
        <title>Complex archaea that bridge the gap between prokaryotes and eukaryotes.</title>
        <authorList>
            <person name="Spang A."/>
            <person name="Saw J.H."/>
            <person name="Jorgensen S.L."/>
            <person name="Zaremba-Niedzwiedzka K."/>
            <person name="Martijn J."/>
            <person name="Lind A.E."/>
            <person name="van Eijk R."/>
            <person name="Schleper C."/>
            <person name="Guy L."/>
            <person name="Ettema T.J."/>
        </authorList>
    </citation>
    <scope>NUCLEOTIDE SEQUENCE</scope>
</reference>
<organism evidence="2">
    <name type="scientific">marine sediment metagenome</name>
    <dbReference type="NCBI Taxonomy" id="412755"/>
    <lineage>
        <taxon>unclassified sequences</taxon>
        <taxon>metagenomes</taxon>
        <taxon>ecological metagenomes</taxon>
    </lineage>
</organism>
<comment type="caution">
    <text evidence="2">The sequence shown here is derived from an EMBL/GenBank/DDBJ whole genome shotgun (WGS) entry which is preliminary data.</text>
</comment>